<keyword evidence="3" id="KW-1185">Reference proteome</keyword>
<dbReference type="Proteomes" id="UP000320055">
    <property type="component" value="Unassembled WGS sequence"/>
</dbReference>
<evidence type="ECO:0000313" key="3">
    <source>
        <dbReference type="Proteomes" id="UP000320055"/>
    </source>
</evidence>
<accession>A0A563VX00</accession>
<feature type="compositionally biased region" description="Low complexity" evidence="1">
    <location>
        <begin position="11"/>
        <end position="20"/>
    </location>
</feature>
<dbReference type="PANTHER" id="PTHR36341">
    <property type="entry name" value="DUF2996 FAMILY PROTEIN"/>
    <property type="match status" value="1"/>
</dbReference>
<dbReference type="EMBL" id="CAACVJ010000319">
    <property type="protein sequence ID" value="VEP15917.1"/>
    <property type="molecule type" value="Genomic_DNA"/>
</dbReference>
<name>A0A563VX00_9CYAN</name>
<evidence type="ECO:0000256" key="1">
    <source>
        <dbReference type="SAM" id="MobiDB-lite"/>
    </source>
</evidence>
<gene>
    <name evidence="2" type="ORF">H1P_3860003</name>
</gene>
<dbReference type="Pfam" id="PF11210">
    <property type="entry name" value="DUF2996"/>
    <property type="match status" value="1"/>
</dbReference>
<sequence length="153" mass="17408">MAEETKPTPESSNKANSKPPAKAKKAKPPKLEDKPFSEFMEKHFTPALKEAFDAEGIDDVELQFMKQGIPIKGANPSEQCWQVIGNWQNGKRQFNLYFLDENIAGQKAFSYATDGNQPSTVESFMIDERRVTLDLMVMYTIQRLNGQKWLFGN</sequence>
<organism evidence="2 3">
    <name type="scientific">Hyella patelloides LEGE 07179</name>
    <dbReference type="NCBI Taxonomy" id="945734"/>
    <lineage>
        <taxon>Bacteria</taxon>
        <taxon>Bacillati</taxon>
        <taxon>Cyanobacteriota</taxon>
        <taxon>Cyanophyceae</taxon>
        <taxon>Pleurocapsales</taxon>
        <taxon>Hyellaceae</taxon>
        <taxon>Hyella</taxon>
    </lineage>
</organism>
<evidence type="ECO:0000313" key="2">
    <source>
        <dbReference type="EMBL" id="VEP15917.1"/>
    </source>
</evidence>
<evidence type="ECO:0008006" key="4">
    <source>
        <dbReference type="Google" id="ProtNLM"/>
    </source>
</evidence>
<dbReference type="RefSeq" id="WP_144874756.1">
    <property type="nucleotide sequence ID" value="NZ_LR214122.1"/>
</dbReference>
<protein>
    <recommendedName>
        <fullName evidence="4">DUF2996 domain-containing protein</fullName>
    </recommendedName>
</protein>
<proteinExistence type="predicted"/>
<dbReference type="OrthoDB" id="465001at2"/>
<reference evidence="2 3" key="1">
    <citation type="submission" date="2019-01" db="EMBL/GenBank/DDBJ databases">
        <authorList>
            <person name="Brito A."/>
        </authorList>
    </citation>
    <scope>NUCLEOTIDE SEQUENCE [LARGE SCALE GENOMIC DNA]</scope>
    <source>
        <strain evidence="2">1</strain>
    </source>
</reference>
<feature type="region of interest" description="Disordered" evidence="1">
    <location>
        <begin position="1"/>
        <end position="36"/>
    </location>
</feature>
<dbReference type="InterPro" id="IPR021374">
    <property type="entry name" value="DUF2996"/>
</dbReference>
<dbReference type="AlphaFoldDB" id="A0A563VX00"/>
<dbReference type="PANTHER" id="PTHR36341:SF3">
    <property type="entry name" value="DUF2996 FAMILY PROTEIN"/>
    <property type="match status" value="1"/>
</dbReference>